<evidence type="ECO:0000256" key="8">
    <source>
        <dbReference type="PIRSR" id="PIRSR605150-2"/>
    </source>
</evidence>
<evidence type="ECO:0000256" key="4">
    <source>
        <dbReference type="ARBA" id="ARBA00022692"/>
    </source>
</evidence>
<keyword evidence="7" id="KW-0961">Cell wall biogenesis/degradation</keyword>
<evidence type="ECO:0000256" key="5">
    <source>
        <dbReference type="ARBA" id="ARBA00022989"/>
    </source>
</evidence>
<dbReference type="GO" id="GO:0030244">
    <property type="term" value="P:cellulose biosynthetic process"/>
    <property type="evidence" value="ECO:0007669"/>
    <property type="project" value="InterPro"/>
</dbReference>
<gene>
    <name evidence="10" type="ORF">Sjap_005505</name>
</gene>
<dbReference type="PANTHER" id="PTHR13301">
    <property type="entry name" value="X-BOX TRANSCRIPTION FACTOR-RELATED"/>
    <property type="match status" value="1"/>
</dbReference>
<keyword evidence="5" id="KW-1133">Transmembrane helix</keyword>
<evidence type="ECO:0000256" key="6">
    <source>
        <dbReference type="ARBA" id="ARBA00023136"/>
    </source>
</evidence>
<feature type="binding site" evidence="8">
    <location>
        <position position="27"/>
    </location>
    <ligand>
        <name>UDP-alpha-D-glucose</name>
        <dbReference type="ChEBI" id="CHEBI:58885"/>
    </ligand>
</feature>
<dbReference type="GO" id="GO:0016020">
    <property type="term" value="C:membrane"/>
    <property type="evidence" value="ECO:0007669"/>
    <property type="project" value="InterPro"/>
</dbReference>
<comment type="caution">
    <text evidence="10">The sequence shown here is derived from an EMBL/GenBank/DDBJ whole genome shotgun (WGS) entry which is preliminary data.</text>
</comment>
<keyword evidence="11" id="KW-1185">Reference proteome</keyword>
<feature type="binding site" evidence="9">
    <location>
        <position position="165"/>
    </location>
    <ligand>
        <name>Mn(2+)</name>
        <dbReference type="ChEBI" id="CHEBI:29035"/>
    </ligand>
</feature>
<keyword evidence="6" id="KW-0472">Membrane</keyword>
<dbReference type="AlphaFoldDB" id="A0AAP0K486"/>
<keyword evidence="2" id="KW-0328">Glycosyltransferase</keyword>
<dbReference type="InterPro" id="IPR029044">
    <property type="entry name" value="Nucleotide-diphossugar_trans"/>
</dbReference>
<evidence type="ECO:0000256" key="9">
    <source>
        <dbReference type="PIRSR" id="PIRSR605150-3"/>
    </source>
</evidence>
<evidence type="ECO:0000256" key="7">
    <source>
        <dbReference type="ARBA" id="ARBA00023316"/>
    </source>
</evidence>
<name>A0AAP0K486_9MAGN</name>
<dbReference type="EMBL" id="JBBNAE010000002">
    <property type="protein sequence ID" value="KAK9145602.1"/>
    <property type="molecule type" value="Genomic_DNA"/>
</dbReference>
<evidence type="ECO:0000313" key="11">
    <source>
        <dbReference type="Proteomes" id="UP001417504"/>
    </source>
</evidence>
<dbReference type="Gene3D" id="3.90.550.10">
    <property type="entry name" value="Spore Coat Polysaccharide Biosynthesis Protein SpsA, Chain A"/>
    <property type="match status" value="1"/>
</dbReference>
<sequence>MSVVNTALSVMAYEYPTDKISVYVSDDGGSKLTLFAFMEAANFARYWLPFCREKRLVETSPEAYFRRSHGCSSKDEQMKTIYEAMKGRVENIIEKGEVNEYHTTNQLHRHDTLNKWKSSFTRQDHPTIIEVLLDSDEDEDLTGHKMPNLVYVSREKSRTSHHHFKAGALNVLTRVSATMTNAPVILTLDCDMYSNDPITPLRALCFLWEPLKGLELAYVQFPQHFCGINENDIYANEIKRLFRQNPIGMDGLKGLVMSEPVASFVEEHSSEALRCSWLWKEENWIQNMLSVRMLSLKQFFLRLILWLAATMKMEQIGVQRLDLDMDL</sequence>
<evidence type="ECO:0000256" key="3">
    <source>
        <dbReference type="ARBA" id="ARBA00022679"/>
    </source>
</evidence>
<evidence type="ECO:0000256" key="2">
    <source>
        <dbReference type="ARBA" id="ARBA00022676"/>
    </source>
</evidence>
<comment type="subcellular location">
    <subcellularLocation>
        <location evidence="1">Endomembrane system</location>
        <topology evidence="1">Multi-pass membrane protein</topology>
    </subcellularLocation>
</comment>
<dbReference type="GO" id="GO:0012505">
    <property type="term" value="C:endomembrane system"/>
    <property type="evidence" value="ECO:0007669"/>
    <property type="project" value="UniProtKB-SubCell"/>
</dbReference>
<protein>
    <submittedName>
        <fullName evidence="10">Uncharacterized protein</fullName>
    </submittedName>
</protein>
<dbReference type="Proteomes" id="UP001417504">
    <property type="component" value="Unassembled WGS sequence"/>
</dbReference>
<dbReference type="InterPro" id="IPR005150">
    <property type="entry name" value="Cellulose_synth"/>
</dbReference>
<accession>A0AAP0K486</accession>
<keyword evidence="3" id="KW-0808">Transferase</keyword>
<feature type="binding site" evidence="9">
    <location>
        <position position="189"/>
    </location>
    <ligand>
        <name>Mn(2+)</name>
        <dbReference type="ChEBI" id="CHEBI:29035"/>
    </ligand>
</feature>
<reference evidence="10 11" key="1">
    <citation type="submission" date="2024-01" db="EMBL/GenBank/DDBJ databases">
        <title>Genome assemblies of Stephania.</title>
        <authorList>
            <person name="Yang L."/>
        </authorList>
    </citation>
    <scope>NUCLEOTIDE SEQUENCE [LARGE SCALE GENOMIC DNA]</scope>
    <source>
        <strain evidence="10">QJT</strain>
        <tissue evidence="10">Leaf</tissue>
    </source>
</reference>
<dbReference type="GO" id="GO:0016760">
    <property type="term" value="F:cellulose synthase (UDP-forming) activity"/>
    <property type="evidence" value="ECO:0007669"/>
    <property type="project" value="InterPro"/>
</dbReference>
<keyword evidence="4" id="KW-0812">Transmembrane</keyword>
<evidence type="ECO:0000256" key="1">
    <source>
        <dbReference type="ARBA" id="ARBA00004127"/>
    </source>
</evidence>
<organism evidence="10 11">
    <name type="scientific">Stephania japonica</name>
    <dbReference type="NCBI Taxonomy" id="461633"/>
    <lineage>
        <taxon>Eukaryota</taxon>
        <taxon>Viridiplantae</taxon>
        <taxon>Streptophyta</taxon>
        <taxon>Embryophyta</taxon>
        <taxon>Tracheophyta</taxon>
        <taxon>Spermatophyta</taxon>
        <taxon>Magnoliopsida</taxon>
        <taxon>Ranunculales</taxon>
        <taxon>Menispermaceae</taxon>
        <taxon>Menispermoideae</taxon>
        <taxon>Cissampelideae</taxon>
        <taxon>Stephania</taxon>
    </lineage>
</organism>
<dbReference type="GO" id="GO:0071555">
    <property type="term" value="P:cell wall organization"/>
    <property type="evidence" value="ECO:0007669"/>
    <property type="project" value="UniProtKB-KW"/>
</dbReference>
<proteinExistence type="predicted"/>
<evidence type="ECO:0000313" key="10">
    <source>
        <dbReference type="EMBL" id="KAK9145602.1"/>
    </source>
</evidence>
<dbReference type="Pfam" id="PF03552">
    <property type="entry name" value="Cellulose_synt"/>
    <property type="match status" value="1"/>
</dbReference>